<dbReference type="AlphaFoldDB" id="B1I684"/>
<dbReference type="Gene3D" id="3.30.457.10">
    <property type="entry name" value="Copper amine oxidase-like, N-terminal domain"/>
    <property type="match status" value="1"/>
</dbReference>
<dbReference type="eggNOG" id="COG2720">
    <property type="taxonomic scope" value="Bacteria"/>
</dbReference>
<reference evidence="3" key="1">
    <citation type="submission" date="2007-10" db="EMBL/GenBank/DDBJ databases">
        <title>Complete sequence of chromosome of Desulforudis audaxviator MP104C.</title>
        <authorList>
            <person name="Copeland A."/>
            <person name="Lucas S."/>
            <person name="Lapidus A."/>
            <person name="Barry K."/>
            <person name="Glavina del Rio T."/>
            <person name="Dalin E."/>
            <person name="Tice H."/>
            <person name="Bruce D."/>
            <person name="Pitluck S."/>
            <person name="Lowry S.R."/>
            <person name="Larimer F."/>
            <person name="Land M.L."/>
            <person name="Hauser L."/>
            <person name="Kyrpides N."/>
            <person name="Ivanova N.N."/>
            <person name="Richardson P."/>
        </authorList>
    </citation>
    <scope>NUCLEOTIDE SEQUENCE [LARGE SCALE GENOMIC DNA]</scope>
    <source>
        <strain evidence="3">MP104C</strain>
    </source>
</reference>
<evidence type="ECO:0000313" key="3">
    <source>
        <dbReference type="Proteomes" id="UP000008544"/>
    </source>
</evidence>
<name>B1I684_DESAP</name>
<dbReference type="Pfam" id="PF07833">
    <property type="entry name" value="Cu_amine_oxidN1"/>
    <property type="match status" value="1"/>
</dbReference>
<organism evidence="2 3">
    <name type="scientific">Desulforudis audaxviator (strain MP104C)</name>
    <dbReference type="NCBI Taxonomy" id="477974"/>
    <lineage>
        <taxon>Bacteria</taxon>
        <taxon>Bacillati</taxon>
        <taxon>Bacillota</taxon>
        <taxon>Clostridia</taxon>
        <taxon>Thermoanaerobacterales</taxon>
        <taxon>Candidatus Desulforudaceae</taxon>
        <taxon>Candidatus Desulforudis</taxon>
    </lineage>
</organism>
<gene>
    <name evidence="2" type="ordered locus">Daud_2042</name>
</gene>
<sequence length="366" mass="39012">MRWFPLMFLLLITLFLAGVGPAGAAVMVPLRPVLENRGITISWDGEAATGYCCGRLLRVVPGRDTAEMGGNEVLLDVPAVMLGGMTFVPDTLLAGFLDSPPPVVGFHAFTRVRIGEQLWLVGMLGESLEAEPEDFRIPSDLVPEEPDTIIPEAPGPARIWVLPGTGEDMVLEGLVSLMGAELSSGALGFTLAPGASGILRDALTQKLDSVTLPLERRIGSCLVNFNPGGGDYNNMLNAVQAAAYLNGITVQPGQVFSYNQTVGPRTAERGFVIGYAISGDRHVPARGGGVCRTSTVLYGAVLNAGLPVIERHAHTRPVGYVPMGRDATVSYGTADLKFRNDLPRPVRIKAGGTVRQLQVTLWELWG</sequence>
<dbReference type="PANTHER" id="PTHR35788:SF1">
    <property type="entry name" value="EXPORTED PROTEIN"/>
    <property type="match status" value="1"/>
</dbReference>
<dbReference type="KEGG" id="dau:Daud_2042"/>
<dbReference type="Pfam" id="PF04294">
    <property type="entry name" value="VanW"/>
    <property type="match status" value="1"/>
</dbReference>
<proteinExistence type="predicted"/>
<dbReference type="InterPro" id="IPR052913">
    <property type="entry name" value="Glycopeptide_resist_protein"/>
</dbReference>
<dbReference type="PANTHER" id="PTHR35788">
    <property type="entry name" value="EXPORTED PROTEIN-RELATED"/>
    <property type="match status" value="1"/>
</dbReference>
<dbReference type="InterPro" id="IPR012854">
    <property type="entry name" value="Cu_amine_oxidase-like_N"/>
</dbReference>
<dbReference type="SUPFAM" id="SSF55383">
    <property type="entry name" value="Copper amine oxidase, domain N"/>
    <property type="match status" value="1"/>
</dbReference>
<dbReference type="InterPro" id="IPR007391">
    <property type="entry name" value="Vancomycin_resist_VanW"/>
</dbReference>
<keyword evidence="3" id="KW-1185">Reference proteome</keyword>
<evidence type="ECO:0000259" key="1">
    <source>
        <dbReference type="Pfam" id="PF07833"/>
    </source>
</evidence>
<dbReference type="EMBL" id="CP000860">
    <property type="protein sequence ID" value="ACA60532.1"/>
    <property type="molecule type" value="Genomic_DNA"/>
</dbReference>
<feature type="domain" description="Copper amine oxidase-like N-terminal" evidence="1">
    <location>
        <begin position="26"/>
        <end position="95"/>
    </location>
</feature>
<dbReference type="InterPro" id="IPR036582">
    <property type="entry name" value="Mao_N_sf"/>
</dbReference>
<accession>B1I684</accession>
<reference evidence="2 3" key="2">
    <citation type="journal article" date="2008" name="Science">
        <title>Environmental genomics reveals a single-species ecosystem deep within Earth.</title>
        <authorList>
            <person name="Chivian D."/>
            <person name="Brodie E.L."/>
            <person name="Alm E.J."/>
            <person name="Culley D.E."/>
            <person name="Dehal P.S."/>
            <person name="Desantis T.Z."/>
            <person name="Gihring T.M."/>
            <person name="Lapidus A."/>
            <person name="Lin L.H."/>
            <person name="Lowry S.R."/>
            <person name="Moser D.P."/>
            <person name="Richardson P.M."/>
            <person name="Southam G."/>
            <person name="Wanger G."/>
            <person name="Pratt L.M."/>
            <person name="Andersen G.L."/>
            <person name="Hazen T.C."/>
            <person name="Brockman F.J."/>
            <person name="Arkin A.P."/>
            <person name="Onstott T.C."/>
        </authorList>
    </citation>
    <scope>NUCLEOTIDE SEQUENCE [LARGE SCALE GENOMIC DNA]</scope>
    <source>
        <strain evidence="2 3">MP104C</strain>
    </source>
</reference>
<protein>
    <submittedName>
        <fullName evidence="2">VanW family protein</fullName>
    </submittedName>
</protein>
<evidence type="ECO:0000313" key="2">
    <source>
        <dbReference type="EMBL" id="ACA60532.1"/>
    </source>
</evidence>
<dbReference type="Proteomes" id="UP000008544">
    <property type="component" value="Chromosome"/>
</dbReference>
<dbReference type="HOGENOM" id="CLU_755912_0_0_9"/>